<evidence type="ECO:0000256" key="3">
    <source>
        <dbReference type="ARBA" id="ARBA00022839"/>
    </source>
</evidence>
<dbReference type="PANTHER" id="PTHR23044:SF61">
    <property type="entry name" value="3'-5' EXORIBONUCLEASE 1-RELATED"/>
    <property type="match status" value="1"/>
</dbReference>
<protein>
    <submittedName>
        <fullName evidence="5">Exonuclease domain-containing protein</fullName>
    </submittedName>
</protein>
<dbReference type="Pfam" id="PF00929">
    <property type="entry name" value="RNase_T"/>
    <property type="match status" value="1"/>
</dbReference>
<keyword evidence="6" id="KW-1185">Reference proteome</keyword>
<proteinExistence type="predicted"/>
<keyword evidence="3 5" id="KW-0269">Exonuclease</keyword>
<dbReference type="CDD" id="cd06133">
    <property type="entry name" value="ERI-1_3'hExo_like"/>
    <property type="match status" value="1"/>
</dbReference>
<dbReference type="InterPro" id="IPR036397">
    <property type="entry name" value="RNaseH_sf"/>
</dbReference>
<evidence type="ECO:0000259" key="4">
    <source>
        <dbReference type="SMART" id="SM00479"/>
    </source>
</evidence>
<keyword evidence="1" id="KW-0540">Nuclease</keyword>
<evidence type="ECO:0000256" key="2">
    <source>
        <dbReference type="ARBA" id="ARBA00022801"/>
    </source>
</evidence>
<accession>A0ABV8LY10</accession>
<evidence type="ECO:0000313" key="5">
    <source>
        <dbReference type="EMBL" id="MFC4135174.1"/>
    </source>
</evidence>
<name>A0ABV8LY10_9ACTN</name>
<dbReference type="GO" id="GO:0004527">
    <property type="term" value="F:exonuclease activity"/>
    <property type="evidence" value="ECO:0007669"/>
    <property type="project" value="UniProtKB-KW"/>
</dbReference>
<comment type="caution">
    <text evidence="5">The sequence shown here is derived from an EMBL/GenBank/DDBJ whole genome shotgun (WGS) entry which is preliminary data.</text>
</comment>
<dbReference type="EMBL" id="JBHSAY010000020">
    <property type="protein sequence ID" value="MFC4135174.1"/>
    <property type="molecule type" value="Genomic_DNA"/>
</dbReference>
<organism evidence="5 6">
    <name type="scientific">Hamadaea flava</name>
    <dbReference type="NCBI Taxonomy" id="1742688"/>
    <lineage>
        <taxon>Bacteria</taxon>
        <taxon>Bacillati</taxon>
        <taxon>Actinomycetota</taxon>
        <taxon>Actinomycetes</taxon>
        <taxon>Micromonosporales</taxon>
        <taxon>Micromonosporaceae</taxon>
        <taxon>Hamadaea</taxon>
    </lineage>
</organism>
<dbReference type="InterPro" id="IPR012337">
    <property type="entry name" value="RNaseH-like_sf"/>
</dbReference>
<dbReference type="RefSeq" id="WP_253763053.1">
    <property type="nucleotide sequence ID" value="NZ_JAMZDZ010000001.1"/>
</dbReference>
<dbReference type="SUPFAM" id="SSF53098">
    <property type="entry name" value="Ribonuclease H-like"/>
    <property type="match status" value="1"/>
</dbReference>
<dbReference type="InterPro" id="IPR051274">
    <property type="entry name" value="3-5_Exoribonuclease"/>
</dbReference>
<evidence type="ECO:0000256" key="1">
    <source>
        <dbReference type="ARBA" id="ARBA00022722"/>
    </source>
</evidence>
<dbReference type="PANTHER" id="PTHR23044">
    <property type="entry name" value="3'-5' EXONUCLEASE ERI1-RELATED"/>
    <property type="match status" value="1"/>
</dbReference>
<reference evidence="6" key="1">
    <citation type="journal article" date="2019" name="Int. J. Syst. Evol. Microbiol.">
        <title>The Global Catalogue of Microorganisms (GCM) 10K type strain sequencing project: providing services to taxonomists for standard genome sequencing and annotation.</title>
        <authorList>
            <consortium name="The Broad Institute Genomics Platform"/>
            <consortium name="The Broad Institute Genome Sequencing Center for Infectious Disease"/>
            <person name="Wu L."/>
            <person name="Ma J."/>
        </authorList>
    </citation>
    <scope>NUCLEOTIDE SEQUENCE [LARGE SCALE GENOMIC DNA]</scope>
    <source>
        <strain evidence="6">CGMCC 4.7289</strain>
    </source>
</reference>
<dbReference type="Proteomes" id="UP001595816">
    <property type="component" value="Unassembled WGS sequence"/>
</dbReference>
<dbReference type="Gene3D" id="3.30.420.10">
    <property type="entry name" value="Ribonuclease H-like superfamily/Ribonuclease H"/>
    <property type="match status" value="1"/>
</dbReference>
<sequence length="194" mass="21470">MEEAFGRFVNVVDVEATCWADRPPAGESSEIIEIGVCVVDTTEWRRTERFRILVRPRRSRVSSFCTELTGLTQSEVDGGLDFSAACAQLAGDLRGRFRTWASWGEYDRRQFERQCGPGGAAYPFGSRHINIKQHFADAFGLRRGIGMSQALAQAGLPLEGRHHRGDDDAWNIGALVLELARLGHPITTPPVPTS</sequence>
<gene>
    <name evidence="5" type="ORF">ACFOZ4_31570</name>
</gene>
<feature type="domain" description="Exonuclease" evidence="4">
    <location>
        <begin position="7"/>
        <end position="185"/>
    </location>
</feature>
<dbReference type="SMART" id="SM00479">
    <property type="entry name" value="EXOIII"/>
    <property type="match status" value="1"/>
</dbReference>
<dbReference type="InterPro" id="IPR047201">
    <property type="entry name" value="ERI-1_3'hExo-like"/>
</dbReference>
<keyword evidence="2" id="KW-0378">Hydrolase</keyword>
<dbReference type="InterPro" id="IPR013520">
    <property type="entry name" value="Ribonucl_H"/>
</dbReference>
<evidence type="ECO:0000313" key="6">
    <source>
        <dbReference type="Proteomes" id="UP001595816"/>
    </source>
</evidence>